<gene>
    <name evidence="2" type="ORF">PKOR_06705</name>
</gene>
<proteinExistence type="predicted"/>
<dbReference type="HOGENOM" id="CLU_1097427_0_0_10"/>
<dbReference type="RefSeq" id="WP_046309873.1">
    <property type="nucleotide sequence ID" value="NZ_CBCSCY010000001.1"/>
</dbReference>
<keyword evidence="3" id="KW-1185">Reference proteome</keyword>
<reference evidence="2 3" key="1">
    <citation type="journal article" date="2015" name="Sci. Rep.">
        <title>Unraveling adaptation of Pontibacter korlensis to radiation and infertility in desert through complete genome and comparative transcriptomic analysis.</title>
        <authorList>
            <person name="Dai J."/>
            <person name="Dai W."/>
            <person name="Qiu C."/>
            <person name="Yang Z."/>
            <person name="Zhang Y."/>
            <person name="Zhou M."/>
            <person name="Zhang L."/>
            <person name="Fang C."/>
            <person name="Gao Q."/>
            <person name="Yang Q."/>
            <person name="Li X."/>
            <person name="Wang Z."/>
            <person name="Wang Z."/>
            <person name="Jia Z."/>
            <person name="Chen X."/>
        </authorList>
    </citation>
    <scope>NUCLEOTIDE SEQUENCE [LARGE SCALE GENOMIC DNA]</scope>
    <source>
        <strain evidence="2 3">X14-1T</strain>
    </source>
</reference>
<evidence type="ECO:0000313" key="3">
    <source>
        <dbReference type="Proteomes" id="UP000033109"/>
    </source>
</evidence>
<protein>
    <submittedName>
        <fullName evidence="2">Uncharacterized protein</fullName>
    </submittedName>
</protein>
<dbReference type="PATRIC" id="fig|400092.3.peg.1496"/>
<evidence type="ECO:0000256" key="1">
    <source>
        <dbReference type="SAM" id="MobiDB-lite"/>
    </source>
</evidence>
<dbReference type="STRING" id="400092.PKOR_06705"/>
<organism evidence="2 3">
    <name type="scientific">Pontibacter korlensis</name>
    <dbReference type="NCBI Taxonomy" id="400092"/>
    <lineage>
        <taxon>Bacteria</taxon>
        <taxon>Pseudomonadati</taxon>
        <taxon>Bacteroidota</taxon>
        <taxon>Cytophagia</taxon>
        <taxon>Cytophagales</taxon>
        <taxon>Hymenobacteraceae</taxon>
        <taxon>Pontibacter</taxon>
    </lineage>
</organism>
<name>A0A0E3ZFH2_9BACT</name>
<dbReference type="Proteomes" id="UP000033109">
    <property type="component" value="Chromosome"/>
</dbReference>
<accession>A0A0E3ZFH2</accession>
<dbReference type="AlphaFoldDB" id="A0A0E3ZFH2"/>
<evidence type="ECO:0000313" key="2">
    <source>
        <dbReference type="EMBL" id="AKD02873.1"/>
    </source>
</evidence>
<feature type="region of interest" description="Disordered" evidence="1">
    <location>
        <begin position="64"/>
        <end position="83"/>
    </location>
</feature>
<feature type="compositionally biased region" description="Basic residues" evidence="1">
    <location>
        <begin position="66"/>
        <end position="78"/>
    </location>
</feature>
<dbReference type="EMBL" id="CP009621">
    <property type="protein sequence ID" value="AKD02873.1"/>
    <property type="molecule type" value="Genomic_DNA"/>
</dbReference>
<dbReference type="OrthoDB" id="893350at2"/>
<sequence length="207" mass="22866">MSEISNPLFDNEREFLERQKEEYKRALMGDVDQIKSQGQEISKKVAIAGGVLFAGWLLKRAFSGGSKKKAKTGKKGKSDKKLKSEPHGTFVAAAYPARSSTPYIDYDSYVHEQEDSYTLSSEQMPHAEPTEASKKKAKGFLSSDVGKAIQQQVLVLALAYAAKKLEEYLQSVSENNDIAARPTAAEPVVEVTEIETTEYIVPEKDAI</sequence>
<dbReference type="KEGG" id="pko:PKOR_06705"/>